<dbReference type="Pfam" id="PF07727">
    <property type="entry name" value="RVT_2"/>
    <property type="match status" value="2"/>
</dbReference>
<evidence type="ECO:0000256" key="1">
    <source>
        <dbReference type="ARBA" id="ARBA00022670"/>
    </source>
</evidence>
<dbReference type="GO" id="GO:0015074">
    <property type="term" value="P:DNA integration"/>
    <property type="evidence" value="ECO:0007669"/>
    <property type="project" value="InterPro"/>
</dbReference>
<keyword evidence="2" id="KW-0479">Metal-binding</keyword>
<evidence type="ECO:0000259" key="6">
    <source>
        <dbReference type="PROSITE" id="PS50994"/>
    </source>
</evidence>
<dbReference type="SUPFAM" id="SSF56672">
    <property type="entry name" value="DNA/RNA polymerases"/>
    <property type="match status" value="1"/>
</dbReference>
<feature type="compositionally biased region" description="Basic and acidic residues" evidence="5">
    <location>
        <begin position="550"/>
        <end position="562"/>
    </location>
</feature>
<dbReference type="GO" id="GO:0004190">
    <property type="term" value="F:aspartic-type endopeptidase activity"/>
    <property type="evidence" value="ECO:0007669"/>
    <property type="project" value="UniProtKB-KW"/>
</dbReference>
<evidence type="ECO:0000256" key="4">
    <source>
        <dbReference type="ARBA" id="ARBA00022801"/>
    </source>
</evidence>
<keyword evidence="1" id="KW-0645">Protease</keyword>
<feature type="region of interest" description="Disordered" evidence="5">
    <location>
        <begin position="550"/>
        <end position="575"/>
    </location>
</feature>
<evidence type="ECO:0000256" key="2">
    <source>
        <dbReference type="ARBA" id="ARBA00022723"/>
    </source>
</evidence>
<reference evidence="7" key="1">
    <citation type="journal article" date="2019" name="Sci. Rep.">
        <title>Draft genome of Tanacetum cinerariifolium, the natural source of mosquito coil.</title>
        <authorList>
            <person name="Yamashiro T."/>
            <person name="Shiraishi A."/>
            <person name="Satake H."/>
            <person name="Nakayama K."/>
        </authorList>
    </citation>
    <scope>NUCLEOTIDE SEQUENCE</scope>
</reference>
<dbReference type="InterPro" id="IPR057670">
    <property type="entry name" value="SH3_retrovirus"/>
</dbReference>
<dbReference type="Gene3D" id="3.30.420.10">
    <property type="entry name" value="Ribonuclease H-like superfamily/Ribonuclease H"/>
    <property type="match status" value="2"/>
</dbReference>
<sequence>MIQHNLQAQVINVRTDKGTKFLNKTLHDYFKEEGIEHQTSTPRTPELNGVVKRQNRTLVESKGYRFYNKRTRLIVESIHINFDEIKELSKALDYDNFGLAPQLQQTFDPNRFELGIHDHNNEPRSSNLVQNVSPSVDTDASTLQELDLSFSPLYGEFFNAGNPSVPKSSSLSDISLLQDTRTTTNVQTTIEPITPTTTVTVEENNTDIQAKIQEKNAQIDEIFFTTSSMDVKTDFLNGPLKEEVCVAQPDGFIDLDHPEKVYRLRKALYGLKQAPRACTPIDQTKYCSMIRSLMYQTSSRPDLVLEEKHAKCLMLLVKNLVLPSKVDAVPVAPTIAKQKLARKNKLKARGTLLMAFPDKHQLKFNSHKDSKKLMEDIEKRFGGNTKTKKVQKTLLKQQYENFTCSHSESLDQIHDRLQKLVSQLEIHRVSLSQEDVNLKFLRSLPSEWKTRSLIWRNKVDLEEQSLDDFQSTSPQLDNEDLKEIDVDDLEEMDLRWQMAMLTMRARRFLHKTCRNLGANRPTSIGFDMSKVECYHYHKNGYFARECMSPKDSRRNGAVEPQRRTVPVETSKSNALVSQSDGVGSYDWSYQAEDEPANYALMAFSSSSSSSDNEHVETSISAATPKPASPKSASSGKRRNRKACFVCKSLDHLIKDCDFHAKNMAQPTPRNHAHRSHHKQYAPLTHTNPQKHMVPVVVLTQSKPVSITAVRPVSAIEPKIKVTRPRHANTIVTKSKSPIRRHIAHSPSPKTSNSPPRVTVVKALVGNPQHALKDKGVIDNGCSRHMTGNMFYLSDFEELNGGYVAFGGNPKGGKITGKGKIKTCKLDFDDVYFVKELKFNLFSVSQMCDKKNSVLFTDTECLVLSPDFKLPDDSQVLLRVPRENNMYNVNLKNIVPSGDLTCLFTKVTIDESNLWHRRSDNGTEFKNHDLNQFCGMNGIKREFSVPRTHQQNGIAEKKNRTLIEATRTMLADSLLPIPFWAEAVNTTCYVQNRVLVTKPHNKTPYELLHGRTPSIDFMRPIGCSKTILNTLDSLGKFEGKVNEGFLVGYSVNSKAFRVFNSRTRIVQETLHVNFLENKPIVAGSGPTWLFDIDSLTRTMNYQSVITGNQTHPSAGFQDKFVAEKAGEEIDQQYVLFPVWTSGSTNPQNNDGDAAFNGKEHDFDAKKPESEVNVSPSSSAQLRKQDDKTKKEARGKSLVESFTAYRDLSAEFEDCSDNSINELNAAELEDITYSDDKDDVGAEADFNNLETSITVSHIPTTRVYKDHPVSQVISDLSSTTQTRSMTRVVQDQGGLSQMFNDDFHTFDLPYGKRAIGTKWVYRNKKDERGIVVGNKVRLVAQGHTQEDGIDYEEVFAPVARIEVIRLFLAYASFMGFMVYQMDVKSAFLYGTIKEEVYVCQPLGFENPGHPDKVYKVVKALYGLHQAPRAWYETLDNYLLENGFQRGKIDQTLFIKRKKGDILLVKQKKDGIFISQDKYVAEILRKFGFTKGKSASTPIDTEKPLVKDPDGEDVDVHTYRMQIDLLAVQEANSCCHSSTEAEYVAAASCCAQVLWIQNQLLDYGPDQTVSGKDSSNPLMADNLPKIVWYSTHHITLNEELTSPKANSSWANDNCLVTNVDSTTKYALPALTQKVFANIRRVGKGFSGVETPLFESMLVEQEIDEEGDAVEHVEEVNTGDAAEGDDSVAHGEVPAVTEEPSIPSPTPPTPPLQPPQDIPSTSQVQQTPPQSPQLKRMVKKLEKRNKVSVLKLRRLQKVGTSQRVETSDDTMMDNESNQGRMIAEMDQDDAVVLKDAKDVADAVKDAEEAKEDETETAEVQEVVDVVTTAKLITKVVTAASAIITTAEAQVPTAITATLTAAPVRVVVVPSRRRKGVDIDWDEAIDHVKRKAKEDPAVKRYQAMKRKPQTKAQARKNMMMYLKNVVGFKMDYFKGISYDDIRPIFEAKFNSNLAFLLKTKEEDLEALWSLVKERFSTAKPKNFSDDFLLTTLGAMFEKSDAHAQIWKNQRSVHGQEKVKSWKLLELCGVQIITFTTTQLILLVERRYPLSRFTLEQMLNAVRLQVEEESEVSLELLRFTRQQHQEGQLE</sequence>
<keyword evidence="4" id="KW-0378">Hydrolase</keyword>
<proteinExistence type="predicted"/>
<dbReference type="Pfam" id="PF14223">
    <property type="entry name" value="Retrotran_gag_2"/>
    <property type="match status" value="1"/>
</dbReference>
<feature type="region of interest" description="Disordered" evidence="5">
    <location>
        <begin position="1144"/>
        <end position="1193"/>
    </location>
</feature>
<dbReference type="Pfam" id="PF22936">
    <property type="entry name" value="Pol_BBD"/>
    <property type="match status" value="1"/>
</dbReference>
<dbReference type="EMBL" id="BKCJ010003532">
    <property type="protein sequence ID" value="GEU55661.1"/>
    <property type="molecule type" value="Genomic_DNA"/>
</dbReference>
<feature type="compositionally biased region" description="Low complexity" evidence="5">
    <location>
        <begin position="617"/>
        <end position="634"/>
    </location>
</feature>
<feature type="compositionally biased region" description="Basic and acidic residues" evidence="5">
    <location>
        <begin position="1181"/>
        <end position="1193"/>
    </location>
</feature>
<dbReference type="InterPro" id="IPR036397">
    <property type="entry name" value="RNaseH_sf"/>
</dbReference>
<dbReference type="InterPro" id="IPR013103">
    <property type="entry name" value="RVT_2"/>
</dbReference>
<feature type="compositionally biased region" description="Basic and acidic residues" evidence="5">
    <location>
        <begin position="1156"/>
        <end position="1168"/>
    </location>
</feature>
<feature type="domain" description="Integrase catalytic" evidence="6">
    <location>
        <begin position="1"/>
        <end position="109"/>
    </location>
</feature>
<feature type="compositionally biased region" description="Low complexity" evidence="5">
    <location>
        <begin position="1714"/>
        <end position="1724"/>
    </location>
</feature>
<dbReference type="GO" id="GO:0006508">
    <property type="term" value="P:proteolysis"/>
    <property type="evidence" value="ECO:0007669"/>
    <property type="project" value="UniProtKB-KW"/>
</dbReference>
<feature type="domain" description="Integrase catalytic" evidence="6">
    <location>
        <begin position="918"/>
        <end position="1011"/>
    </location>
</feature>
<gene>
    <name evidence="7" type="ORF">Tci_027639</name>
</gene>
<organism evidence="7">
    <name type="scientific">Tanacetum cinerariifolium</name>
    <name type="common">Dalmatian daisy</name>
    <name type="synonym">Chrysanthemum cinerariifolium</name>
    <dbReference type="NCBI Taxonomy" id="118510"/>
    <lineage>
        <taxon>Eukaryota</taxon>
        <taxon>Viridiplantae</taxon>
        <taxon>Streptophyta</taxon>
        <taxon>Embryophyta</taxon>
        <taxon>Tracheophyta</taxon>
        <taxon>Spermatophyta</taxon>
        <taxon>Magnoliopsida</taxon>
        <taxon>eudicotyledons</taxon>
        <taxon>Gunneridae</taxon>
        <taxon>Pentapetalae</taxon>
        <taxon>asterids</taxon>
        <taxon>campanulids</taxon>
        <taxon>Asterales</taxon>
        <taxon>Asteraceae</taxon>
        <taxon>Asteroideae</taxon>
        <taxon>Anthemideae</taxon>
        <taxon>Anthemidinae</taxon>
        <taxon>Tanacetum</taxon>
    </lineage>
</organism>
<dbReference type="PANTHER" id="PTHR42648">
    <property type="entry name" value="TRANSPOSASE, PUTATIVE-RELATED"/>
    <property type="match status" value="1"/>
</dbReference>
<dbReference type="InterPro" id="IPR001584">
    <property type="entry name" value="Integrase_cat-core"/>
</dbReference>
<dbReference type="Pfam" id="PF25597">
    <property type="entry name" value="SH3_retrovirus"/>
    <property type="match status" value="1"/>
</dbReference>
<comment type="caution">
    <text evidence="7">The sequence shown here is derived from an EMBL/GenBank/DDBJ whole genome shotgun (WGS) entry which is preliminary data.</text>
</comment>
<feature type="region of interest" description="Disordered" evidence="5">
    <location>
        <begin position="1690"/>
        <end position="1732"/>
    </location>
</feature>
<dbReference type="SUPFAM" id="SSF53098">
    <property type="entry name" value="Ribonuclease H-like"/>
    <property type="match status" value="2"/>
</dbReference>
<dbReference type="InterPro" id="IPR043502">
    <property type="entry name" value="DNA/RNA_pol_sf"/>
</dbReference>
<dbReference type="GO" id="GO:0046872">
    <property type="term" value="F:metal ion binding"/>
    <property type="evidence" value="ECO:0007669"/>
    <property type="project" value="UniProtKB-KW"/>
</dbReference>
<dbReference type="InterPro" id="IPR054722">
    <property type="entry name" value="PolX-like_BBD"/>
</dbReference>
<dbReference type="InterPro" id="IPR039537">
    <property type="entry name" value="Retrotran_Ty1/copia-like"/>
</dbReference>
<name>A0A6L2L1A6_TANCI</name>
<dbReference type="GO" id="GO:0003676">
    <property type="term" value="F:nucleic acid binding"/>
    <property type="evidence" value="ECO:0007669"/>
    <property type="project" value="InterPro"/>
</dbReference>
<keyword evidence="3" id="KW-0064">Aspartyl protease</keyword>
<feature type="region of interest" description="Disordered" evidence="5">
    <location>
        <begin position="607"/>
        <end position="639"/>
    </location>
</feature>
<dbReference type="PROSITE" id="PS50994">
    <property type="entry name" value="INTEGRASE"/>
    <property type="match status" value="2"/>
</dbReference>
<accession>A0A6L2L1A6</accession>
<evidence type="ECO:0000256" key="3">
    <source>
        <dbReference type="ARBA" id="ARBA00022750"/>
    </source>
</evidence>
<evidence type="ECO:0000256" key="5">
    <source>
        <dbReference type="SAM" id="MobiDB-lite"/>
    </source>
</evidence>
<protein>
    <recommendedName>
        <fullName evidence="6">Integrase catalytic domain-containing protein</fullName>
    </recommendedName>
</protein>
<dbReference type="PANTHER" id="PTHR42648:SF32">
    <property type="entry name" value="RIBONUCLEASE H-LIKE DOMAIN, GAG-PRE-INTEGRASE DOMAIN PROTEIN-RELATED"/>
    <property type="match status" value="1"/>
</dbReference>
<dbReference type="InterPro" id="IPR012337">
    <property type="entry name" value="RNaseH-like_sf"/>
</dbReference>
<feature type="compositionally biased region" description="Pro residues" evidence="5">
    <location>
        <begin position="1698"/>
        <end position="1713"/>
    </location>
</feature>
<evidence type="ECO:0000313" key="7">
    <source>
        <dbReference type="EMBL" id="GEU55661.1"/>
    </source>
</evidence>